<dbReference type="KEGG" id="lak:106165886"/>
<dbReference type="PANTHER" id="PTHR14905">
    <property type="entry name" value="NG37"/>
    <property type="match status" value="1"/>
</dbReference>
<feature type="domain" description="Hemicentin/VWA7 galactose-binding" evidence="2">
    <location>
        <begin position="80"/>
        <end position="164"/>
    </location>
</feature>
<dbReference type="GeneID" id="106165886"/>
<protein>
    <submittedName>
        <fullName evidence="4">Uncharacterized protein LOC106165886</fullName>
    </submittedName>
</protein>
<feature type="chain" id="PRO_5010211791" evidence="1">
    <location>
        <begin position="22"/>
        <end position="340"/>
    </location>
</feature>
<evidence type="ECO:0000259" key="2">
    <source>
        <dbReference type="Pfam" id="PF23560"/>
    </source>
</evidence>
<dbReference type="InterPro" id="IPR052577">
    <property type="entry name" value="VWA7"/>
</dbReference>
<dbReference type="RefSeq" id="XP_013399701.1">
    <property type="nucleotide sequence ID" value="XM_013544247.1"/>
</dbReference>
<feature type="signal peptide" evidence="1">
    <location>
        <begin position="1"/>
        <end position="21"/>
    </location>
</feature>
<proteinExistence type="predicted"/>
<dbReference type="PANTHER" id="PTHR14905:SF7">
    <property type="entry name" value="VON WILLEBRAND FACTOR A DOMAIN-CONTAINING PROTEIN 7"/>
    <property type="match status" value="1"/>
</dbReference>
<dbReference type="Pfam" id="PF23560">
    <property type="entry name" value="GBD_Hemicentin"/>
    <property type="match status" value="1"/>
</dbReference>
<accession>A0A1S3IP69</accession>
<evidence type="ECO:0000313" key="4">
    <source>
        <dbReference type="RefSeq" id="XP_013399701.1"/>
    </source>
</evidence>
<evidence type="ECO:0000256" key="1">
    <source>
        <dbReference type="SAM" id="SignalP"/>
    </source>
</evidence>
<dbReference type="AlphaFoldDB" id="A0A1S3IP69"/>
<name>A0A1S3IP69_LINAN</name>
<dbReference type="InParanoid" id="A0A1S3IP69"/>
<organism evidence="3 4">
    <name type="scientific">Lingula anatina</name>
    <name type="common">Brachiopod</name>
    <name type="synonym">Lingula unguis</name>
    <dbReference type="NCBI Taxonomy" id="7574"/>
    <lineage>
        <taxon>Eukaryota</taxon>
        <taxon>Metazoa</taxon>
        <taxon>Spiralia</taxon>
        <taxon>Lophotrochozoa</taxon>
        <taxon>Brachiopoda</taxon>
        <taxon>Linguliformea</taxon>
        <taxon>Lingulata</taxon>
        <taxon>Lingulida</taxon>
        <taxon>Linguloidea</taxon>
        <taxon>Lingulidae</taxon>
        <taxon>Lingula</taxon>
    </lineage>
</organism>
<reference evidence="4" key="1">
    <citation type="submission" date="2025-08" db="UniProtKB">
        <authorList>
            <consortium name="RefSeq"/>
        </authorList>
    </citation>
    <scope>IDENTIFICATION</scope>
    <source>
        <tissue evidence="4">Gonads</tissue>
    </source>
</reference>
<dbReference type="OrthoDB" id="5985519at2759"/>
<keyword evidence="3" id="KW-1185">Reference proteome</keyword>
<sequence>MRTVSYMIIVQCLFMWDVALAQRSIRDIFKELKDLLGGDVYKTNKGQVNNTVQVIEVTTLIGSVKNTAEVTLAKFQWSTAGTGSDKHVIVDSLVSDVYVEAQGETQTPSLAFYHPNGSLYSRFEETRAGTLVRRYHIANFTPGMWTIQRQIKDTYDLEVTGRSTLDFTYQFMDPDTGDMFPLTGLPIPGTTVKLDTRLTAIDDIANVTRVSLVDGTARELYGTTPVQGAGKNRNTFRSSVTIPEQPFRISLQGTDRVGYMFVRQQSAAISLQNTMTTTCVHVSPSTLTTAHPTVEEHKTNQQGGSTYKPTTVTSLSGGPSITHTLFPNVLLAVILRWCVS</sequence>
<gene>
    <name evidence="4" type="primary">LOC106165886</name>
</gene>
<dbReference type="Proteomes" id="UP000085678">
    <property type="component" value="Unplaced"/>
</dbReference>
<evidence type="ECO:0000313" key="3">
    <source>
        <dbReference type="Proteomes" id="UP000085678"/>
    </source>
</evidence>
<dbReference type="InterPro" id="IPR056475">
    <property type="entry name" value="GBD_Hemicentin/VWA7"/>
</dbReference>
<keyword evidence="1" id="KW-0732">Signal</keyword>